<feature type="region of interest" description="Disordered" evidence="1">
    <location>
        <begin position="324"/>
        <end position="344"/>
    </location>
</feature>
<dbReference type="AlphaFoldDB" id="A0A7R9HRX6"/>
<sequence length="344" mass="39386">MPDYVTSSAQQSPETQVKKGRTFHSFPPLESSRSAPGVPSGQHMHHVPIPLSLSILLCILLDPSLGSCHDFLELYIDMFRLYCYPLYHRLQHRCHRQGSYIDSVGEQRKRQIKRQGSNKMGSACPSYIEMTEDGNSIYVVYYKGHYGHNCTFRRLPLSKEDRIRIADLIESGVSLPHILTNIRENATEDNFSRLQLTNRRDLHNIRRQFSLGKERNHIIDESLVIKEHQGRDVLLDNESQQVSDSCHDSERPQMRDVLLDNESQQVSDYCHDSERPQMSDACLDREKIQDSDACLDRERKQVSDTCPDMLACGRAVAKEMASCMPSAPSQSATRREMLGQRPLP</sequence>
<feature type="region of interest" description="Disordered" evidence="1">
    <location>
        <begin position="1"/>
        <end position="41"/>
    </location>
</feature>
<feature type="compositionally biased region" description="Polar residues" evidence="1">
    <location>
        <begin position="1"/>
        <end position="15"/>
    </location>
</feature>
<evidence type="ECO:0000256" key="1">
    <source>
        <dbReference type="SAM" id="MobiDB-lite"/>
    </source>
</evidence>
<dbReference type="PANTHER" id="PTHR33936">
    <property type="entry name" value="PROTEIN CBG17840"/>
    <property type="match status" value="1"/>
</dbReference>
<name>A0A7R9HRX6_9NEOP</name>
<organism evidence="2">
    <name type="scientific">Timema monikensis</name>
    <dbReference type="NCBI Taxonomy" id="170555"/>
    <lineage>
        <taxon>Eukaryota</taxon>
        <taxon>Metazoa</taxon>
        <taxon>Ecdysozoa</taxon>
        <taxon>Arthropoda</taxon>
        <taxon>Hexapoda</taxon>
        <taxon>Insecta</taxon>
        <taxon>Pterygota</taxon>
        <taxon>Neoptera</taxon>
        <taxon>Polyneoptera</taxon>
        <taxon>Phasmatodea</taxon>
        <taxon>Timematodea</taxon>
        <taxon>Timematoidea</taxon>
        <taxon>Timematidae</taxon>
        <taxon>Timema</taxon>
    </lineage>
</organism>
<gene>
    <name evidence="2" type="ORF">TMSB3V08_LOCUS7116</name>
</gene>
<proteinExistence type="predicted"/>
<dbReference type="PANTHER" id="PTHR33936:SF24">
    <property type="entry name" value="C2H2-TYPE DOMAIN-CONTAINING PROTEIN"/>
    <property type="match status" value="1"/>
</dbReference>
<dbReference type="InterPro" id="IPR052797">
    <property type="entry name" value="RegFact_GeneExpr_CellDeath"/>
</dbReference>
<accession>A0A7R9HRX6</accession>
<evidence type="ECO:0000313" key="2">
    <source>
        <dbReference type="EMBL" id="CAD7430357.1"/>
    </source>
</evidence>
<reference evidence="2" key="1">
    <citation type="submission" date="2020-11" db="EMBL/GenBank/DDBJ databases">
        <authorList>
            <person name="Tran Van P."/>
        </authorList>
    </citation>
    <scope>NUCLEOTIDE SEQUENCE</scope>
</reference>
<protein>
    <submittedName>
        <fullName evidence="2">Uncharacterized protein</fullName>
    </submittedName>
</protein>
<dbReference type="EMBL" id="OB794466">
    <property type="protein sequence ID" value="CAD7430357.1"/>
    <property type="molecule type" value="Genomic_DNA"/>
</dbReference>